<gene>
    <name evidence="2" type="ORF">ENC19_10445</name>
</gene>
<protein>
    <submittedName>
        <fullName evidence="2">DUF2306 domain-containing protein</fullName>
    </submittedName>
</protein>
<feature type="transmembrane region" description="Helical" evidence="1">
    <location>
        <begin position="49"/>
        <end position="69"/>
    </location>
</feature>
<dbReference type="RefSeq" id="WP_164446987.1">
    <property type="nucleotide sequence ID" value="NZ_SAIY01000003.1"/>
</dbReference>
<dbReference type="Proteomes" id="UP000478148">
    <property type="component" value="Unassembled WGS sequence"/>
</dbReference>
<dbReference type="AlphaFoldDB" id="A0A6M1L350"/>
<keyword evidence="3" id="KW-1185">Reference proteome</keyword>
<dbReference type="Pfam" id="PF10067">
    <property type="entry name" value="DUF2306"/>
    <property type="match status" value="1"/>
</dbReference>
<feature type="transmembrane region" description="Helical" evidence="1">
    <location>
        <begin position="120"/>
        <end position="140"/>
    </location>
</feature>
<comment type="caution">
    <text evidence="2">The sequence shown here is derived from an EMBL/GenBank/DDBJ whole genome shotgun (WGS) entry which is preliminary data.</text>
</comment>
<name>A0A6M1L350_9ACTN</name>
<dbReference type="EMBL" id="SAIY01000003">
    <property type="protein sequence ID" value="NGM13047.1"/>
    <property type="molecule type" value="Genomic_DNA"/>
</dbReference>
<proteinExistence type="predicted"/>
<dbReference type="InterPro" id="IPR018750">
    <property type="entry name" value="DUF2306_membrane"/>
</dbReference>
<evidence type="ECO:0000313" key="2">
    <source>
        <dbReference type="EMBL" id="NGM13047.1"/>
    </source>
</evidence>
<feature type="transmembrane region" description="Helical" evidence="1">
    <location>
        <begin position="186"/>
        <end position="203"/>
    </location>
</feature>
<feature type="transmembrane region" description="Helical" evidence="1">
    <location>
        <begin position="152"/>
        <end position="174"/>
    </location>
</feature>
<keyword evidence="1" id="KW-0472">Membrane</keyword>
<accession>A0A6M1L350</accession>
<evidence type="ECO:0000313" key="3">
    <source>
        <dbReference type="Proteomes" id="UP000478148"/>
    </source>
</evidence>
<keyword evidence="1" id="KW-0812">Transmembrane</keyword>
<keyword evidence="1" id="KW-1133">Transmembrane helix</keyword>
<dbReference type="Gene3D" id="1.20.120.1770">
    <property type="match status" value="1"/>
</dbReference>
<reference evidence="2 3" key="1">
    <citation type="submission" date="2020-02" db="EMBL/GenBank/DDBJ databases">
        <title>Draft Genome Sequence of Verrucosispora sp. Strain CWR15, Isolated from Gulf of Mexico Sponge.</title>
        <authorList>
            <person name="Kennedy S.J."/>
            <person name="Cella E."/>
            <person name="Azarian T."/>
            <person name="Baker B.J."/>
            <person name="Shaw L.N."/>
        </authorList>
    </citation>
    <scope>NUCLEOTIDE SEQUENCE [LARGE SCALE GENOMIC DNA]</scope>
    <source>
        <strain evidence="2 3">CWR15</strain>
    </source>
</reference>
<evidence type="ECO:0000256" key="1">
    <source>
        <dbReference type="SAM" id="Phobius"/>
    </source>
</evidence>
<feature type="transmembrane region" description="Helical" evidence="1">
    <location>
        <begin position="89"/>
        <end position="108"/>
    </location>
</feature>
<organism evidence="2 3">
    <name type="scientific">Verrucosispora sioxanthis</name>
    <dbReference type="NCBI Taxonomy" id="2499994"/>
    <lineage>
        <taxon>Bacteria</taxon>
        <taxon>Bacillati</taxon>
        <taxon>Actinomycetota</taxon>
        <taxon>Actinomycetes</taxon>
        <taxon>Micromonosporales</taxon>
        <taxon>Micromonosporaceae</taxon>
        <taxon>Micromonospora</taxon>
    </lineage>
</organism>
<sequence length="229" mass="24486">MTPSARSNWLIPAGLLVLAAVPVLAGGLRLAEFAGGAQVLPDGDRITSAPLPVVAHIVAVTVFSVLGAFQFAPRFRRRHRRWHRVAGRLLIPCGLLTALSGLWLTLFLPPGPFDSDALVAVRVVVSVAMAGSIVLGLVAVRRRDFGRHRAWMIRGYAIGMGAGTQFFTQMAWLAAVGPLTTSGRTGTMTAAWLINVLLAEWIIRRRGGTAGARPAVRGRRAREDTALAV</sequence>